<dbReference type="PANTHER" id="PTHR33116">
    <property type="entry name" value="REVERSE TRANSCRIPTASE ZINC-BINDING DOMAIN-CONTAINING PROTEIN-RELATED-RELATED"/>
    <property type="match status" value="1"/>
</dbReference>
<dbReference type="PANTHER" id="PTHR33116:SF76">
    <property type="entry name" value="DUF4283 DOMAIN-CONTAINING PROTEIN"/>
    <property type="match status" value="1"/>
</dbReference>
<dbReference type="STRING" id="3775.A0A1Q3DJQ9"/>
<sequence length="482" mass="55793">MSMLNIQEGRLPVRYLGLPLVASKPSFMDCKILVDKLLRRTFSWMSNSLSFGGRLQLLKSVLFSIQVFWCTTFILPAAVLKKCDSILRSFLWHGLGNTKRAGKVAWWKVCRPESVGGLGIKDSRTWNRAAIMKCAWDICNRKETVWTKWCNVVLLKDKFFWTAPIIGNCSWGWRNILASRKFMHRRILYEVKDGNTFSLWFDPWYQGETIASVFGQRVILDSGLPRAAKVSTVISENRWDWPLNSVNLLDISNTTSLIPLPAGCDAIHWLKKGSTFTIQEAWKAISPQSQDVPWFKVVWFPQRIPKHSFCVWLSFMQGHRTLDKLTRFGVVSSSACVFGCGQEESLDHLFFACPYTASIWNFFLAKYGFNRRCRGWNVEATWCIQRLQGNSHNIWLTKLTLAAVMYHCWVERNNRCFNNEYRNSDCLIQEISSVIECRCRGLAHVEMLGSRQACNSCDLDRWAFWQIPWDLVTLFPLLVCRV</sequence>
<protein>
    <submittedName>
        <fullName evidence="2">Zf-RVT domain-containing protein</fullName>
    </submittedName>
</protein>
<evidence type="ECO:0000313" key="2">
    <source>
        <dbReference type="EMBL" id="GAV92639.1"/>
    </source>
</evidence>
<dbReference type="OrthoDB" id="1305421at2759"/>
<organism evidence="2 3">
    <name type="scientific">Cephalotus follicularis</name>
    <name type="common">Albany pitcher plant</name>
    <dbReference type="NCBI Taxonomy" id="3775"/>
    <lineage>
        <taxon>Eukaryota</taxon>
        <taxon>Viridiplantae</taxon>
        <taxon>Streptophyta</taxon>
        <taxon>Embryophyta</taxon>
        <taxon>Tracheophyta</taxon>
        <taxon>Spermatophyta</taxon>
        <taxon>Magnoliopsida</taxon>
        <taxon>eudicotyledons</taxon>
        <taxon>Gunneridae</taxon>
        <taxon>Pentapetalae</taxon>
        <taxon>rosids</taxon>
        <taxon>fabids</taxon>
        <taxon>Oxalidales</taxon>
        <taxon>Cephalotaceae</taxon>
        <taxon>Cephalotus</taxon>
    </lineage>
</organism>
<dbReference type="InParanoid" id="A0A1Q3DJQ9"/>
<dbReference type="InterPro" id="IPR026960">
    <property type="entry name" value="RVT-Znf"/>
</dbReference>
<accession>A0A1Q3DJQ9</accession>
<feature type="domain" description="Reverse transcriptase zinc-binding" evidence="1">
    <location>
        <begin position="276"/>
        <end position="360"/>
    </location>
</feature>
<dbReference type="Pfam" id="PF13966">
    <property type="entry name" value="zf-RVT"/>
    <property type="match status" value="1"/>
</dbReference>
<comment type="caution">
    <text evidence="2">The sequence shown here is derived from an EMBL/GenBank/DDBJ whole genome shotgun (WGS) entry which is preliminary data.</text>
</comment>
<dbReference type="Proteomes" id="UP000187406">
    <property type="component" value="Unassembled WGS sequence"/>
</dbReference>
<gene>
    <name evidence="2" type="ORF">CFOL_v3_36017</name>
</gene>
<name>A0A1Q3DJQ9_CEPFO</name>
<evidence type="ECO:0000259" key="1">
    <source>
        <dbReference type="Pfam" id="PF13966"/>
    </source>
</evidence>
<dbReference type="EMBL" id="BDDD01010915">
    <property type="protein sequence ID" value="GAV92639.1"/>
    <property type="molecule type" value="Genomic_DNA"/>
</dbReference>
<evidence type="ECO:0000313" key="3">
    <source>
        <dbReference type="Proteomes" id="UP000187406"/>
    </source>
</evidence>
<proteinExistence type="predicted"/>
<reference evidence="3" key="1">
    <citation type="submission" date="2016-04" db="EMBL/GenBank/DDBJ databases">
        <title>Cephalotus genome sequencing.</title>
        <authorList>
            <person name="Fukushima K."/>
            <person name="Hasebe M."/>
            <person name="Fang X."/>
        </authorList>
    </citation>
    <scope>NUCLEOTIDE SEQUENCE [LARGE SCALE GENOMIC DNA]</scope>
    <source>
        <strain evidence="3">cv. St1</strain>
    </source>
</reference>
<dbReference type="AlphaFoldDB" id="A0A1Q3DJQ9"/>
<keyword evidence="3" id="KW-1185">Reference proteome</keyword>